<organism evidence="1">
    <name type="scientific">uncultured marine bacterium 560</name>
    <dbReference type="NCBI Taxonomy" id="257395"/>
    <lineage>
        <taxon>Bacteria</taxon>
        <taxon>environmental samples</taxon>
    </lineage>
</organism>
<dbReference type="Pfam" id="PF05721">
    <property type="entry name" value="PhyH"/>
    <property type="match status" value="1"/>
</dbReference>
<dbReference type="PANTHER" id="PTHR20883:SF49">
    <property type="entry name" value="PHYTANOYL-COA DIOXYGENASE"/>
    <property type="match status" value="1"/>
</dbReference>
<proteinExistence type="predicted"/>
<dbReference type="GO" id="GO:0016706">
    <property type="term" value="F:2-oxoglutarate-dependent dioxygenase activity"/>
    <property type="evidence" value="ECO:0007669"/>
    <property type="project" value="UniProtKB-ARBA"/>
</dbReference>
<accession>Q6SGJ1</accession>
<dbReference type="SUPFAM" id="SSF51197">
    <property type="entry name" value="Clavaminate synthase-like"/>
    <property type="match status" value="1"/>
</dbReference>
<name>Q6SGJ1_9BACT</name>
<dbReference type="Gene3D" id="2.60.120.620">
    <property type="entry name" value="q2cbj1_9rhob like domain"/>
    <property type="match status" value="1"/>
</dbReference>
<evidence type="ECO:0008006" key="2">
    <source>
        <dbReference type="Google" id="ProtNLM"/>
    </source>
</evidence>
<dbReference type="GO" id="GO:0005506">
    <property type="term" value="F:iron ion binding"/>
    <property type="evidence" value="ECO:0007669"/>
    <property type="project" value="UniProtKB-ARBA"/>
</dbReference>
<protein>
    <recommendedName>
        <fullName evidence="2">Phytanoyl-CoA dioxygenase family protein</fullName>
    </recommendedName>
</protein>
<dbReference type="PANTHER" id="PTHR20883">
    <property type="entry name" value="PHYTANOYL-COA DIOXYGENASE DOMAIN CONTAINING 1"/>
    <property type="match status" value="1"/>
</dbReference>
<reference evidence="1" key="2">
    <citation type="submission" date="2003-12" db="EMBL/GenBank/DDBJ databases">
        <title>Monterey Bay Coastal Ocean Microbial Observatory environmental clone sequencing.</title>
        <authorList>
            <person name="DeLong E.F."/>
        </authorList>
    </citation>
    <scope>NUCLEOTIDE SEQUENCE</scope>
</reference>
<dbReference type="InterPro" id="IPR008775">
    <property type="entry name" value="Phytyl_CoA_dOase-like"/>
</dbReference>
<gene>
    <name evidence="1" type="ORF">MBMO_EBAC750-16D01.13</name>
</gene>
<sequence length="265" mass="30639">MTEAITRTDIKNFNNDGVVVLRGVFNDWIEILRRGAEFHINHPSESALIHKQDSYQGQFMEDFCNWQRIAEYKDFVLNSLLGSFAADLTESKSIQFFHDHFFYKEASSGVATPWHQDMPYYCVAGLQTVSFWMPLESREQGVSLKCAAGSHSYSKEIRPTSWSNNESFYEDNEAFMDMPNIDSDNFEIKQWATEPGDVVAFNFKTIHSANANTVGGVSRTLSFRLLGDDVRYRQRPGRTSPNFPDINQKNGERLREDWFPTIWRN</sequence>
<dbReference type="EMBL" id="AY458642">
    <property type="protein sequence ID" value="AAR37871.1"/>
    <property type="molecule type" value="Genomic_DNA"/>
</dbReference>
<dbReference type="AlphaFoldDB" id="Q6SGJ1"/>
<reference evidence="1" key="1">
    <citation type="submission" date="2003-11" db="EMBL/GenBank/DDBJ databases">
        <authorList>
            <person name="Heidelberg J.F."/>
            <person name="Eisen J.A."/>
            <person name="Nelson W.C."/>
            <person name="DeLong E.F."/>
        </authorList>
    </citation>
    <scope>NUCLEOTIDE SEQUENCE</scope>
</reference>
<evidence type="ECO:0000313" key="1">
    <source>
        <dbReference type="EMBL" id="AAR37871.1"/>
    </source>
</evidence>